<dbReference type="PROSITE" id="PS51063">
    <property type="entry name" value="HTH_CRP_2"/>
    <property type="match status" value="1"/>
</dbReference>
<keyword evidence="3" id="KW-0238">DNA-binding</keyword>
<dbReference type="SUPFAM" id="SSF46785">
    <property type="entry name" value="Winged helix' DNA-binding domain"/>
    <property type="match status" value="1"/>
</dbReference>
<dbReference type="Gene3D" id="3.40.50.1360">
    <property type="match status" value="1"/>
</dbReference>
<dbReference type="GO" id="GO:0006355">
    <property type="term" value="P:regulation of DNA-templated transcription"/>
    <property type="evidence" value="ECO:0007669"/>
    <property type="project" value="InterPro"/>
</dbReference>
<evidence type="ECO:0000313" key="7">
    <source>
        <dbReference type="Proteomes" id="UP000266177"/>
    </source>
</evidence>
<proteinExistence type="inferred from homology"/>
<dbReference type="InterPro" id="IPR051054">
    <property type="entry name" value="SorC_transcr_regulators"/>
</dbReference>
<dbReference type="Pfam" id="PF04198">
    <property type="entry name" value="Sugar-bind"/>
    <property type="match status" value="1"/>
</dbReference>
<reference evidence="6 7" key="1">
    <citation type="submission" date="2018-09" db="EMBL/GenBank/DDBJ databases">
        <title>Paenibacillus SK2017-BO5.</title>
        <authorList>
            <person name="Piskunova J.V."/>
            <person name="Dubiley S.A."/>
            <person name="Severinov K.V."/>
        </authorList>
    </citation>
    <scope>NUCLEOTIDE SEQUENCE [LARGE SCALE GENOMIC DNA]</scope>
    <source>
        <strain evidence="6 7">BO5</strain>
    </source>
</reference>
<keyword evidence="2" id="KW-0805">Transcription regulation</keyword>
<evidence type="ECO:0000259" key="5">
    <source>
        <dbReference type="PROSITE" id="PS51063"/>
    </source>
</evidence>
<dbReference type="PANTHER" id="PTHR34294">
    <property type="entry name" value="TRANSCRIPTIONAL REGULATOR-RELATED"/>
    <property type="match status" value="1"/>
</dbReference>
<keyword evidence="4" id="KW-0804">Transcription</keyword>
<dbReference type="GO" id="GO:0030246">
    <property type="term" value="F:carbohydrate binding"/>
    <property type="evidence" value="ECO:0007669"/>
    <property type="project" value="InterPro"/>
</dbReference>
<dbReference type="Pfam" id="PF13545">
    <property type="entry name" value="HTH_Crp_2"/>
    <property type="match status" value="1"/>
</dbReference>
<evidence type="ECO:0000256" key="1">
    <source>
        <dbReference type="ARBA" id="ARBA00010466"/>
    </source>
</evidence>
<name>A0A3A3GDX8_PANTH</name>
<gene>
    <name evidence="6" type="ORF">DQX05_19570</name>
</gene>
<dbReference type="InterPro" id="IPR036390">
    <property type="entry name" value="WH_DNA-bd_sf"/>
</dbReference>
<evidence type="ECO:0000256" key="4">
    <source>
        <dbReference type="ARBA" id="ARBA00023163"/>
    </source>
</evidence>
<dbReference type="Gene3D" id="1.10.10.60">
    <property type="entry name" value="Homeodomain-like"/>
    <property type="match status" value="1"/>
</dbReference>
<dbReference type="PANTHER" id="PTHR34294:SF1">
    <property type="entry name" value="TRANSCRIPTIONAL REGULATOR LSRR"/>
    <property type="match status" value="1"/>
</dbReference>
<evidence type="ECO:0000313" key="6">
    <source>
        <dbReference type="EMBL" id="RJG22043.1"/>
    </source>
</evidence>
<dbReference type="SUPFAM" id="SSF100950">
    <property type="entry name" value="NagB/RpiA/CoA transferase-like"/>
    <property type="match status" value="1"/>
</dbReference>
<organism evidence="6 7">
    <name type="scientific">Paenibacillus thiaminolyticus</name>
    <name type="common">Bacillus thiaminolyticus</name>
    <dbReference type="NCBI Taxonomy" id="49283"/>
    <lineage>
        <taxon>Bacteria</taxon>
        <taxon>Bacillati</taxon>
        <taxon>Bacillota</taxon>
        <taxon>Bacilli</taxon>
        <taxon>Bacillales</taxon>
        <taxon>Paenibacillaceae</taxon>
        <taxon>Paenibacillus</taxon>
    </lineage>
</organism>
<evidence type="ECO:0000256" key="2">
    <source>
        <dbReference type="ARBA" id="ARBA00023015"/>
    </source>
</evidence>
<sequence>MDQEKIKKMIDAAKMYYFMDCSQQDIADKLGVSRPTVSRFLQQAREEGLVQIRILDPSEDTHRLAYQLKDKYRLKKAIVVPVPHYEEDLIGEYLAEDVSRYLDELITDGDTIALAWGETIYQVAHKLNHKHVSNVNVVQWQGGVSQSGANTYSCEIMHLFGSAYHTSPYFLPLPVIVDHPLVKQAIESERHMRAVLDMGEQANIALYSVGVPVPNSPVLPVQYFTEEEVKELAGRACGEIGARFYDADGRICLPELDARTIGISLDSLARKEHSILVAGGPGKVEAIFGALQGGYANVLITDQFTAKSLADKEKEHLQPEGTSSSFPLSGIPLY</sequence>
<dbReference type="EMBL" id="QYZD01000019">
    <property type="protein sequence ID" value="RJG22043.1"/>
    <property type="molecule type" value="Genomic_DNA"/>
</dbReference>
<dbReference type="GO" id="GO:0003677">
    <property type="term" value="F:DNA binding"/>
    <property type="evidence" value="ECO:0007669"/>
    <property type="project" value="UniProtKB-KW"/>
</dbReference>
<dbReference type="RefSeq" id="WP_119795159.1">
    <property type="nucleotide sequence ID" value="NZ_QYZD01000019.1"/>
</dbReference>
<feature type="domain" description="HTH crp-type" evidence="5">
    <location>
        <begin position="1"/>
        <end position="58"/>
    </location>
</feature>
<comment type="similarity">
    <text evidence="1">Belongs to the SorC transcriptional regulatory family.</text>
</comment>
<dbReference type="InterPro" id="IPR037171">
    <property type="entry name" value="NagB/RpiA_transferase-like"/>
</dbReference>
<dbReference type="Proteomes" id="UP000266177">
    <property type="component" value="Unassembled WGS sequence"/>
</dbReference>
<comment type="caution">
    <text evidence="6">The sequence shown here is derived from an EMBL/GenBank/DDBJ whole genome shotgun (WGS) entry which is preliminary data.</text>
</comment>
<protein>
    <submittedName>
        <fullName evidence="6">Sugar-binding transcriptional regulator</fullName>
    </submittedName>
</protein>
<dbReference type="InterPro" id="IPR012318">
    <property type="entry name" value="HTH_CRP"/>
</dbReference>
<dbReference type="OrthoDB" id="58802at2"/>
<dbReference type="AlphaFoldDB" id="A0A3A3GDX8"/>
<evidence type="ECO:0000256" key="3">
    <source>
        <dbReference type="ARBA" id="ARBA00023125"/>
    </source>
</evidence>
<accession>A0A3A3GDX8</accession>
<dbReference type="InterPro" id="IPR007324">
    <property type="entry name" value="Sugar-bd_dom_put"/>
</dbReference>